<protein>
    <submittedName>
        <fullName evidence="6">ATP-binding cassette domain-containing protein</fullName>
    </submittedName>
</protein>
<proteinExistence type="predicted"/>
<comment type="caution">
    <text evidence="6">The sequence shown here is derived from an EMBL/GenBank/DDBJ whole genome shotgun (WGS) entry which is preliminary data.</text>
</comment>
<evidence type="ECO:0000256" key="2">
    <source>
        <dbReference type="ARBA" id="ARBA00022840"/>
    </source>
</evidence>
<evidence type="ECO:0000313" key="7">
    <source>
        <dbReference type="Proteomes" id="UP001288944"/>
    </source>
</evidence>
<evidence type="ECO:0000259" key="5">
    <source>
        <dbReference type="Pfam" id="PF12848"/>
    </source>
</evidence>
<evidence type="ECO:0000256" key="1">
    <source>
        <dbReference type="ARBA" id="ARBA00022741"/>
    </source>
</evidence>
<dbReference type="GO" id="GO:0016887">
    <property type="term" value="F:ATP hydrolysis activity"/>
    <property type="evidence" value="ECO:0007669"/>
    <property type="project" value="InterPro"/>
</dbReference>
<dbReference type="PANTHER" id="PTHR42855">
    <property type="entry name" value="ABC TRANSPORTER ATP-BINDING SUBUNIT"/>
    <property type="match status" value="1"/>
</dbReference>
<dbReference type="Gene3D" id="3.40.50.300">
    <property type="entry name" value="P-loop containing nucleotide triphosphate hydrolases"/>
    <property type="match status" value="1"/>
</dbReference>
<reference evidence="6" key="1">
    <citation type="submission" date="2019-11" db="EMBL/GenBank/DDBJ databases">
        <title>Characterization of Clostridium perfringens isolates from swine manure treated agricultural soils.</title>
        <authorList>
            <person name="Wushke S.T."/>
        </authorList>
    </citation>
    <scope>NUCLEOTIDE SEQUENCE</scope>
    <source>
        <strain evidence="6">X62</strain>
    </source>
</reference>
<dbReference type="SUPFAM" id="SSF52540">
    <property type="entry name" value="P-loop containing nucleoside triphosphate hydrolases"/>
    <property type="match status" value="1"/>
</dbReference>
<gene>
    <name evidence="6" type="ORF">GNF83_17805</name>
</gene>
<dbReference type="Pfam" id="PF00005">
    <property type="entry name" value="ABC_tran"/>
    <property type="match status" value="1"/>
</dbReference>
<feature type="region of interest" description="Disordered" evidence="3">
    <location>
        <begin position="35"/>
        <end position="54"/>
    </location>
</feature>
<dbReference type="InterPro" id="IPR051309">
    <property type="entry name" value="ABCF_ATPase"/>
</dbReference>
<organism evidence="6 7">
    <name type="scientific">Clostridium perfringens</name>
    <dbReference type="NCBI Taxonomy" id="1502"/>
    <lineage>
        <taxon>Bacteria</taxon>
        <taxon>Bacillati</taxon>
        <taxon>Bacillota</taxon>
        <taxon>Clostridia</taxon>
        <taxon>Eubacteriales</taxon>
        <taxon>Clostridiaceae</taxon>
        <taxon>Clostridium</taxon>
    </lineage>
</organism>
<dbReference type="EMBL" id="WNUR01000701">
    <property type="protein sequence ID" value="MDZ7543001.1"/>
    <property type="molecule type" value="Genomic_DNA"/>
</dbReference>
<dbReference type="Pfam" id="PF12848">
    <property type="entry name" value="ABC_tran_Xtn"/>
    <property type="match status" value="1"/>
</dbReference>
<sequence>LKAYNLQQAEIKRQEAIIEKFRSFNREKSIRAAESREKALDKMEKLDEPDKEKEASKIKFETSVKSGHDVLHIENLSKSYGDNKLFSNLNLDIKRGEKVALIGENGRGKTTLFKIILDNLDPDNGKGILGTNVNVGYYDQEQSDLNLDKTILDEVWDEFPNLTTSKLRGALASFL</sequence>
<dbReference type="Proteomes" id="UP001288944">
    <property type="component" value="Unassembled WGS sequence"/>
</dbReference>
<feature type="domain" description="ABC transporter" evidence="4">
    <location>
        <begin position="87"/>
        <end position="134"/>
    </location>
</feature>
<evidence type="ECO:0000313" key="6">
    <source>
        <dbReference type="EMBL" id="MDZ7543001.1"/>
    </source>
</evidence>
<dbReference type="InterPro" id="IPR003439">
    <property type="entry name" value="ABC_transporter-like_ATP-bd"/>
</dbReference>
<accession>A0AAW9K8S6</accession>
<keyword evidence="2 6" id="KW-0067">ATP-binding</keyword>
<dbReference type="InterPro" id="IPR027417">
    <property type="entry name" value="P-loop_NTPase"/>
</dbReference>
<dbReference type="InterPro" id="IPR032781">
    <property type="entry name" value="ABC_tran_Xtn"/>
</dbReference>
<feature type="non-terminal residue" evidence="6">
    <location>
        <position position="175"/>
    </location>
</feature>
<evidence type="ECO:0000256" key="3">
    <source>
        <dbReference type="SAM" id="MobiDB-lite"/>
    </source>
</evidence>
<evidence type="ECO:0000259" key="4">
    <source>
        <dbReference type="Pfam" id="PF00005"/>
    </source>
</evidence>
<dbReference type="PANTHER" id="PTHR42855:SF2">
    <property type="entry name" value="DRUG RESISTANCE ABC TRANSPORTER,ATP-BINDING PROTEIN"/>
    <property type="match status" value="1"/>
</dbReference>
<feature type="non-terminal residue" evidence="6">
    <location>
        <position position="1"/>
    </location>
</feature>
<dbReference type="AlphaFoldDB" id="A0AAW9K8S6"/>
<dbReference type="GO" id="GO:0005524">
    <property type="term" value="F:ATP binding"/>
    <property type="evidence" value="ECO:0007669"/>
    <property type="project" value="UniProtKB-KW"/>
</dbReference>
<keyword evidence="1" id="KW-0547">Nucleotide-binding</keyword>
<feature type="domain" description="ABC-transporter extension" evidence="5">
    <location>
        <begin position="2"/>
        <end position="58"/>
    </location>
</feature>
<name>A0AAW9K8S6_CLOPF</name>